<evidence type="ECO:0000256" key="4">
    <source>
        <dbReference type="ARBA" id="ARBA00023136"/>
    </source>
</evidence>
<feature type="transmembrane region" description="Helical" evidence="5">
    <location>
        <begin position="7"/>
        <end position="32"/>
    </location>
</feature>
<dbReference type="Pfam" id="PF13664">
    <property type="entry name" value="DUF4149"/>
    <property type="match status" value="1"/>
</dbReference>
<evidence type="ECO:0000259" key="6">
    <source>
        <dbReference type="Pfam" id="PF13664"/>
    </source>
</evidence>
<evidence type="ECO:0000313" key="7">
    <source>
        <dbReference type="EMBL" id="ACN98502.1"/>
    </source>
</evidence>
<dbReference type="STRING" id="204536.SULAZ_1506"/>
<dbReference type="KEGG" id="saf:SULAZ_1506"/>
<dbReference type="GO" id="GO:0016020">
    <property type="term" value="C:membrane"/>
    <property type="evidence" value="ECO:0007669"/>
    <property type="project" value="UniProtKB-SubCell"/>
</dbReference>
<reference evidence="7 8" key="1">
    <citation type="journal article" date="2009" name="J. Bacteriol.">
        <title>Complete and draft genome sequences of six members of the Aquificales.</title>
        <authorList>
            <person name="Reysenbach A.L."/>
            <person name="Hamamura N."/>
            <person name="Podar M."/>
            <person name="Griffiths E."/>
            <person name="Ferreira S."/>
            <person name="Hochstein R."/>
            <person name="Heidelberg J."/>
            <person name="Johnson J."/>
            <person name="Mead D."/>
            <person name="Pohorille A."/>
            <person name="Sarmiento M."/>
            <person name="Schweighofer K."/>
            <person name="Seshadri R."/>
            <person name="Voytek M.A."/>
        </authorList>
    </citation>
    <scope>NUCLEOTIDE SEQUENCE [LARGE SCALE GENOMIC DNA]</scope>
    <source>
        <strain evidence="8">Az-Fu1 / DSM 15241 / OCM 825</strain>
    </source>
</reference>
<accession>C1DWI6</accession>
<dbReference type="InterPro" id="IPR025423">
    <property type="entry name" value="TMEM205-like"/>
</dbReference>
<protein>
    <recommendedName>
        <fullName evidence="6">TMEM205-like domain-containing protein</fullName>
    </recommendedName>
</protein>
<feature type="domain" description="TMEM205-like" evidence="6">
    <location>
        <begin position="11"/>
        <end position="111"/>
    </location>
</feature>
<evidence type="ECO:0000313" key="8">
    <source>
        <dbReference type="Proteomes" id="UP000001369"/>
    </source>
</evidence>
<keyword evidence="8" id="KW-1185">Reference proteome</keyword>
<name>C1DWI6_SULAA</name>
<sequence>MNKYVAFVILLMISVLIGSNVFLSFVVAPVLFSNFDKIAAGSIMQLIFPYYFKINWILGIVIYTIIGVLSFKDKEIVKSLKWFLVSIGAIVILNMAQDRSLLPMAQSIQNQYVQALEEKQNEKAKVLYSQFSTVHKVSSFVNITTMILEIFLLYNFLSFLKFSRNKL</sequence>
<organism evidence="7 8">
    <name type="scientific">Sulfurihydrogenibium azorense (strain DSM 15241 / OCM 825 / Az-Fu1)</name>
    <dbReference type="NCBI Taxonomy" id="204536"/>
    <lineage>
        <taxon>Bacteria</taxon>
        <taxon>Pseudomonadati</taxon>
        <taxon>Aquificota</taxon>
        <taxon>Aquificia</taxon>
        <taxon>Aquificales</taxon>
        <taxon>Hydrogenothermaceae</taxon>
        <taxon>Sulfurihydrogenibium</taxon>
    </lineage>
</organism>
<dbReference type="AlphaFoldDB" id="C1DWI6"/>
<dbReference type="HOGENOM" id="CLU_1593701_0_0_0"/>
<dbReference type="OrthoDB" id="13944at2"/>
<evidence type="ECO:0000256" key="1">
    <source>
        <dbReference type="ARBA" id="ARBA00004370"/>
    </source>
</evidence>
<proteinExistence type="predicted"/>
<keyword evidence="4 5" id="KW-0472">Membrane</keyword>
<feature type="transmembrane region" description="Helical" evidence="5">
    <location>
        <begin position="52"/>
        <end position="71"/>
    </location>
</feature>
<keyword evidence="3 5" id="KW-1133">Transmembrane helix</keyword>
<evidence type="ECO:0000256" key="2">
    <source>
        <dbReference type="ARBA" id="ARBA00022692"/>
    </source>
</evidence>
<dbReference type="TCDB" id="9.A.55.1.5">
    <property type="family name" value="the tmem205 (tmem205) family"/>
</dbReference>
<keyword evidence="2 5" id="KW-0812">Transmembrane</keyword>
<feature type="transmembrane region" description="Helical" evidence="5">
    <location>
        <begin position="137"/>
        <end position="157"/>
    </location>
</feature>
<comment type="subcellular location">
    <subcellularLocation>
        <location evidence="1">Membrane</location>
    </subcellularLocation>
</comment>
<evidence type="ECO:0000256" key="5">
    <source>
        <dbReference type="SAM" id="Phobius"/>
    </source>
</evidence>
<dbReference type="Proteomes" id="UP000001369">
    <property type="component" value="Chromosome"/>
</dbReference>
<feature type="transmembrane region" description="Helical" evidence="5">
    <location>
        <begin position="80"/>
        <end position="97"/>
    </location>
</feature>
<gene>
    <name evidence="7" type="ordered locus">SULAZ_1506</name>
</gene>
<dbReference type="EMBL" id="CP001229">
    <property type="protein sequence ID" value="ACN98502.1"/>
    <property type="molecule type" value="Genomic_DNA"/>
</dbReference>
<evidence type="ECO:0000256" key="3">
    <source>
        <dbReference type="ARBA" id="ARBA00022989"/>
    </source>
</evidence>